<dbReference type="Proteomes" id="UP000260025">
    <property type="component" value="Unassembled WGS sequence"/>
</dbReference>
<dbReference type="EMBL" id="QVEV01000026">
    <property type="protein sequence ID" value="RGC13914.1"/>
    <property type="molecule type" value="Genomic_DNA"/>
</dbReference>
<protein>
    <submittedName>
        <fullName evidence="1">Uncharacterized protein</fullName>
    </submittedName>
</protein>
<evidence type="ECO:0000313" key="2">
    <source>
        <dbReference type="Proteomes" id="UP000260025"/>
    </source>
</evidence>
<name>A0A3E2VU90_CLOIN</name>
<evidence type="ECO:0000313" key="1">
    <source>
        <dbReference type="EMBL" id="RGC13914.1"/>
    </source>
</evidence>
<dbReference type="AlphaFoldDB" id="A0A3E2VU90"/>
<reference evidence="1 2" key="1">
    <citation type="submission" date="2018-08" db="EMBL/GenBank/DDBJ databases">
        <title>A genome reference for cultivated species of the human gut microbiota.</title>
        <authorList>
            <person name="Zou Y."/>
            <person name="Xue W."/>
            <person name="Luo G."/>
        </authorList>
    </citation>
    <scope>NUCLEOTIDE SEQUENCE [LARGE SCALE GENOMIC DNA]</scope>
    <source>
        <strain evidence="1 2">OF01-2LB</strain>
    </source>
</reference>
<sequence>MIESTVFSLFNDLQALLSEKGIPLFDIVDRMDIVRAVPMEELSMYLNEFYELNMKTYGIEDMRITMKRKA</sequence>
<dbReference type="RefSeq" id="WP_117443971.1">
    <property type="nucleotide sequence ID" value="NZ_JAJFEN010000006.1"/>
</dbReference>
<comment type="caution">
    <text evidence="1">The sequence shown here is derived from an EMBL/GenBank/DDBJ whole genome shotgun (WGS) entry which is preliminary data.</text>
</comment>
<proteinExistence type="predicted"/>
<accession>A0A3E2VU90</accession>
<gene>
    <name evidence="1" type="ORF">DXA38_15585</name>
</gene>
<organism evidence="1 2">
    <name type="scientific">Clostridium innocuum</name>
    <dbReference type="NCBI Taxonomy" id="1522"/>
    <lineage>
        <taxon>Bacteria</taxon>
        <taxon>Bacillati</taxon>
        <taxon>Bacillota</taxon>
        <taxon>Clostridia</taxon>
        <taxon>Eubacteriales</taxon>
        <taxon>Clostridiaceae</taxon>
        <taxon>Clostridium</taxon>
    </lineage>
</organism>